<dbReference type="Pfam" id="PF13411">
    <property type="entry name" value="MerR_1"/>
    <property type="match status" value="1"/>
</dbReference>
<dbReference type="SUPFAM" id="SSF46955">
    <property type="entry name" value="Putative DNA-binding domain"/>
    <property type="match status" value="1"/>
</dbReference>
<keyword evidence="2" id="KW-0238">DNA-binding</keyword>
<protein>
    <submittedName>
        <fullName evidence="2">DNA-binding transcriptional regulator, MerR family</fullName>
    </submittedName>
</protein>
<reference evidence="2 3" key="1">
    <citation type="submission" date="2016-10" db="EMBL/GenBank/DDBJ databases">
        <authorList>
            <person name="Varghese N."/>
            <person name="Submissions S."/>
        </authorList>
    </citation>
    <scope>NUCLEOTIDE SEQUENCE [LARGE SCALE GENOMIC DNA]</scope>
    <source>
        <strain evidence="2 3">DSM 9169</strain>
    </source>
</reference>
<dbReference type="EMBL" id="LT629792">
    <property type="protein sequence ID" value="SDU00034.1"/>
    <property type="molecule type" value="Genomic_DNA"/>
</dbReference>
<name>A0ABY0V9I7_9ACTO</name>
<dbReference type="GO" id="GO:0003677">
    <property type="term" value="F:DNA binding"/>
    <property type="evidence" value="ECO:0007669"/>
    <property type="project" value="UniProtKB-KW"/>
</dbReference>
<accession>A0ABY0V9I7</accession>
<keyword evidence="3" id="KW-1185">Reference proteome</keyword>
<dbReference type="InterPro" id="IPR009061">
    <property type="entry name" value="DNA-bd_dom_put_sf"/>
</dbReference>
<organism evidence="2 3">
    <name type="scientific">Schaalia radingae</name>
    <dbReference type="NCBI Taxonomy" id="131110"/>
    <lineage>
        <taxon>Bacteria</taxon>
        <taxon>Bacillati</taxon>
        <taxon>Actinomycetota</taxon>
        <taxon>Actinomycetes</taxon>
        <taxon>Actinomycetales</taxon>
        <taxon>Actinomycetaceae</taxon>
        <taxon>Schaalia</taxon>
    </lineage>
</organism>
<gene>
    <name evidence="2" type="ORF">SAMN04489714_1532</name>
</gene>
<dbReference type="InterPro" id="IPR000551">
    <property type="entry name" value="MerR-type_HTH_dom"/>
</dbReference>
<dbReference type="Proteomes" id="UP000198976">
    <property type="component" value="Chromosome I"/>
</dbReference>
<evidence type="ECO:0000313" key="3">
    <source>
        <dbReference type="Proteomes" id="UP000198976"/>
    </source>
</evidence>
<dbReference type="RefSeq" id="WP_257590294.1">
    <property type="nucleotide sequence ID" value="NZ_LT629792.1"/>
</dbReference>
<proteinExistence type="predicted"/>
<feature type="domain" description="HTH merR-type" evidence="1">
    <location>
        <begin position="35"/>
        <end position="103"/>
    </location>
</feature>
<dbReference type="PROSITE" id="PS50937">
    <property type="entry name" value="HTH_MERR_2"/>
    <property type="match status" value="1"/>
</dbReference>
<evidence type="ECO:0000259" key="1">
    <source>
        <dbReference type="PROSITE" id="PS50937"/>
    </source>
</evidence>
<evidence type="ECO:0000313" key="2">
    <source>
        <dbReference type="EMBL" id="SDU00034.1"/>
    </source>
</evidence>
<sequence>MSVSNGGEFDFSHAPLATPALPLSTSQPPEIGPVPLTVTAVAERLGISPSTVRTWERRYGMGPRRRAGAHRRYFADDIMRLTRMVELVRSGVAPSNAAATVRELSARDLAAAAPAAPPSSPDQLLDAVQRDDFAEVARLVEASVATHGLIHTYTDFVEPVTETLRNDPAGETPGGASSLMLTAIVLRVLRALAPHAGKVCHSDEGGPRDRDGKTHMHDAANDAVARDHDSARSAALNAKSAWCHHRLVIMADPANFIAAHMVGVDVQWRGLPTSILLTGLSDAASAVRQFERHRRELGCSVVIVMGKGSGAQELIEQLTRIDDLHIVLVGERAPHIVDARIQRVRTLSACVDETVALMRELCRTP</sequence>
<dbReference type="SMART" id="SM00422">
    <property type="entry name" value="HTH_MERR"/>
    <property type="match status" value="1"/>
</dbReference>
<dbReference type="Gene3D" id="1.10.1660.10">
    <property type="match status" value="1"/>
</dbReference>